<dbReference type="AlphaFoldDB" id="A0A9D7SD19"/>
<evidence type="ECO:0000313" key="1">
    <source>
        <dbReference type="EMBL" id="MBK9719699.1"/>
    </source>
</evidence>
<dbReference type="Pfam" id="PF20329">
    <property type="entry name" value="DUF6624"/>
    <property type="match status" value="1"/>
</dbReference>
<sequence length="203" mass="23612">MNRNSTICIVAFLCFFDVIYSQVQLTTLLDTTLMNELAIIKKADQEPRNQLLTISSKKERAILFKKLKETDSIHLTKIDSVIRIHGYPGKSKVGIKLCNVPFIIIQHGDLPVLEKYYPIIEQAVNANELEKENLALLIDRIKYFKKENQIYGSQIITSRKDGKHTLYPIEDEFNVNKRRLEMGMDSLEVYCRRFKIQYVTPVK</sequence>
<organism evidence="1 2">
    <name type="scientific">Candidatus Defluviibacterium haderslevense</name>
    <dbReference type="NCBI Taxonomy" id="2981993"/>
    <lineage>
        <taxon>Bacteria</taxon>
        <taxon>Pseudomonadati</taxon>
        <taxon>Bacteroidota</taxon>
        <taxon>Saprospiria</taxon>
        <taxon>Saprospirales</taxon>
        <taxon>Saprospiraceae</taxon>
        <taxon>Candidatus Defluviibacterium</taxon>
    </lineage>
</organism>
<evidence type="ECO:0000313" key="2">
    <source>
        <dbReference type="Proteomes" id="UP000808349"/>
    </source>
</evidence>
<protein>
    <submittedName>
        <fullName evidence="1">Uncharacterized protein</fullName>
    </submittedName>
</protein>
<proteinExistence type="predicted"/>
<dbReference type="Proteomes" id="UP000808349">
    <property type="component" value="Unassembled WGS sequence"/>
</dbReference>
<gene>
    <name evidence="1" type="ORF">IPO85_19710</name>
</gene>
<dbReference type="InterPro" id="IPR046732">
    <property type="entry name" value="DUF6624"/>
</dbReference>
<name>A0A9D7SD19_9BACT</name>
<dbReference type="EMBL" id="JADKFW010000021">
    <property type="protein sequence ID" value="MBK9719699.1"/>
    <property type="molecule type" value="Genomic_DNA"/>
</dbReference>
<comment type="caution">
    <text evidence="1">The sequence shown here is derived from an EMBL/GenBank/DDBJ whole genome shotgun (WGS) entry which is preliminary data.</text>
</comment>
<accession>A0A9D7SD19</accession>
<reference evidence="1 2" key="1">
    <citation type="submission" date="2020-10" db="EMBL/GenBank/DDBJ databases">
        <title>Connecting structure to function with the recovery of over 1000 high-quality activated sludge metagenome-assembled genomes encoding full-length rRNA genes using long-read sequencing.</title>
        <authorList>
            <person name="Singleton C.M."/>
            <person name="Petriglieri F."/>
            <person name="Kristensen J.M."/>
            <person name="Kirkegaard R.H."/>
            <person name="Michaelsen T.Y."/>
            <person name="Andersen M.H."/>
            <person name="Karst S.M."/>
            <person name="Dueholm M.S."/>
            <person name="Nielsen P.H."/>
            <person name="Albertsen M."/>
        </authorList>
    </citation>
    <scope>NUCLEOTIDE SEQUENCE [LARGE SCALE GENOMIC DNA]</scope>
    <source>
        <strain evidence="1">Ribe_18-Q3-R11-54_BAT3C.373</strain>
    </source>
</reference>